<evidence type="ECO:0000256" key="5">
    <source>
        <dbReference type="SAM" id="Phobius"/>
    </source>
</evidence>
<gene>
    <name evidence="6" type="primary">mdlB_2</name>
    <name evidence="6" type="ORF">ArsFIN_34670</name>
</gene>
<sequence length="104" mass="11969">MNKPRLLWPSLKRLLIYGNSFRKPIIIAVLISWVAAGAEICGPLLVSYFIDNMLAKAHIPLESTVMLIIVFLHHKLLLLSYTIIKQFYLIKSLSVLFKHYVQMS</sequence>
<reference evidence="6 7" key="1">
    <citation type="submission" date="2019-03" db="EMBL/GenBank/DDBJ databases">
        <title>Long-read sequencing reveals hyperdense prophage content in a complex bacterial symbiont genome.</title>
        <authorList>
            <person name="Frost C.L."/>
            <person name="Siozios S."/>
            <person name="Nadal-Jimenez P."/>
            <person name="Brockhurst M.A."/>
            <person name="King K.C."/>
            <person name="Darby A.C."/>
            <person name="Hurst G.D.D."/>
        </authorList>
    </citation>
    <scope>NUCLEOTIDE SEQUENCE [LARGE SCALE GENOMIC DNA]</scope>
    <source>
        <strain evidence="6 7">FIN</strain>
    </source>
</reference>
<feature type="transmembrane region" description="Helical" evidence="5">
    <location>
        <begin position="65"/>
        <end position="84"/>
    </location>
</feature>
<protein>
    <submittedName>
        <fullName evidence="6">Multidrug resistance-like ATP-binding protein MdlB</fullName>
    </submittedName>
</protein>
<keyword evidence="6" id="KW-0067">ATP-binding</keyword>
<feature type="transmembrane region" description="Helical" evidence="5">
    <location>
        <begin position="21"/>
        <end position="45"/>
    </location>
</feature>
<dbReference type="GO" id="GO:0005886">
    <property type="term" value="C:plasma membrane"/>
    <property type="evidence" value="ECO:0007669"/>
    <property type="project" value="UniProtKB-SubCell"/>
</dbReference>
<dbReference type="GO" id="GO:0005524">
    <property type="term" value="F:ATP binding"/>
    <property type="evidence" value="ECO:0007669"/>
    <property type="project" value="UniProtKB-KW"/>
</dbReference>
<organism evidence="6 7">
    <name type="scientific">Arsenophonus nasoniae</name>
    <name type="common">son-killer infecting Nasonia vitripennis</name>
    <dbReference type="NCBI Taxonomy" id="638"/>
    <lineage>
        <taxon>Bacteria</taxon>
        <taxon>Pseudomonadati</taxon>
        <taxon>Pseudomonadota</taxon>
        <taxon>Gammaproteobacteria</taxon>
        <taxon>Enterobacterales</taxon>
        <taxon>Morganellaceae</taxon>
        <taxon>Arsenophonus</taxon>
    </lineage>
</organism>
<dbReference type="EMBL" id="CP038613">
    <property type="protein sequence ID" value="QBY44880.1"/>
    <property type="molecule type" value="Genomic_DNA"/>
</dbReference>
<keyword evidence="4 5" id="KW-0472">Membrane</keyword>
<evidence type="ECO:0000313" key="7">
    <source>
        <dbReference type="Proteomes" id="UP000295134"/>
    </source>
</evidence>
<evidence type="ECO:0000313" key="6">
    <source>
        <dbReference type="EMBL" id="QBY44880.1"/>
    </source>
</evidence>
<dbReference type="Gene3D" id="1.20.1560.10">
    <property type="entry name" value="ABC transporter type 1, transmembrane domain"/>
    <property type="match status" value="1"/>
</dbReference>
<name>A0A4P7L1C6_9GAMM</name>
<dbReference type="AlphaFoldDB" id="A0A4P7L1C6"/>
<evidence type="ECO:0000256" key="3">
    <source>
        <dbReference type="ARBA" id="ARBA00022989"/>
    </source>
</evidence>
<evidence type="ECO:0000256" key="1">
    <source>
        <dbReference type="ARBA" id="ARBA00004651"/>
    </source>
</evidence>
<dbReference type="KEGG" id="ans:ArsFIN_34670"/>
<keyword evidence="6" id="KW-0547">Nucleotide-binding</keyword>
<proteinExistence type="predicted"/>
<dbReference type="InterPro" id="IPR036640">
    <property type="entry name" value="ABC1_TM_sf"/>
</dbReference>
<comment type="subcellular location">
    <subcellularLocation>
        <location evidence="1">Cell membrane</location>
        <topology evidence="1">Multi-pass membrane protein</topology>
    </subcellularLocation>
</comment>
<accession>A0A4P7L1C6</accession>
<dbReference type="SUPFAM" id="SSF90123">
    <property type="entry name" value="ABC transporter transmembrane region"/>
    <property type="match status" value="1"/>
</dbReference>
<evidence type="ECO:0000256" key="4">
    <source>
        <dbReference type="ARBA" id="ARBA00023136"/>
    </source>
</evidence>
<keyword evidence="3 5" id="KW-1133">Transmembrane helix</keyword>
<keyword evidence="2 5" id="KW-0812">Transmembrane</keyword>
<dbReference type="Proteomes" id="UP000295134">
    <property type="component" value="Chromosome"/>
</dbReference>
<evidence type="ECO:0000256" key="2">
    <source>
        <dbReference type="ARBA" id="ARBA00022692"/>
    </source>
</evidence>